<dbReference type="PROSITE" id="PS01278">
    <property type="entry name" value="MTTASE_RADICAL"/>
    <property type="match status" value="1"/>
</dbReference>
<organism evidence="8 9">
    <name type="scientific">Candidatus Magnetoglobus multicellularis str. Araruama</name>
    <dbReference type="NCBI Taxonomy" id="890399"/>
    <lineage>
        <taxon>Bacteria</taxon>
        <taxon>Pseudomonadati</taxon>
        <taxon>Thermodesulfobacteriota</taxon>
        <taxon>Desulfobacteria</taxon>
        <taxon>Desulfobacterales</taxon>
        <taxon>Desulfobacteraceae</taxon>
        <taxon>Candidatus Magnetoglobus</taxon>
    </lineage>
</organism>
<dbReference type="InterPro" id="IPR022946">
    <property type="entry name" value="UPF0313"/>
</dbReference>
<comment type="cofactor">
    <cofactor evidence="6">
        <name>[4Fe-4S] cluster</name>
        <dbReference type="ChEBI" id="CHEBI:49883"/>
    </cofactor>
    <text evidence="6">Binds 1 [4Fe-4S] cluster. The cluster is coordinated with 3 cysteines and an exchangeable S-adenosyl-L-methionine.</text>
</comment>
<evidence type="ECO:0000313" key="8">
    <source>
        <dbReference type="EMBL" id="ETR72774.1"/>
    </source>
</evidence>
<dbReference type="PROSITE" id="PS51918">
    <property type="entry name" value="RADICAL_SAM"/>
    <property type="match status" value="1"/>
</dbReference>
<evidence type="ECO:0000256" key="3">
    <source>
        <dbReference type="ARBA" id="ARBA00022723"/>
    </source>
</evidence>
<dbReference type="InterPro" id="IPR020612">
    <property type="entry name" value="Methylthiotransferase_CS"/>
</dbReference>
<evidence type="ECO:0000256" key="1">
    <source>
        <dbReference type="ARBA" id="ARBA00022485"/>
    </source>
</evidence>
<keyword evidence="5 6" id="KW-0411">Iron-sulfur</keyword>
<dbReference type="NCBIfam" id="TIGR03904">
    <property type="entry name" value="SAM_YgiQ"/>
    <property type="match status" value="1"/>
</dbReference>
<feature type="binding site" evidence="6">
    <location>
        <position position="352"/>
    </location>
    <ligand>
        <name>[4Fe-4S] cluster</name>
        <dbReference type="ChEBI" id="CHEBI:49883"/>
        <note>4Fe-4S-S-AdoMet</note>
    </ligand>
</feature>
<dbReference type="Gene3D" id="3.80.30.20">
    <property type="entry name" value="tm_1862 like domain"/>
    <property type="match status" value="1"/>
</dbReference>
<feature type="binding site" evidence="6">
    <location>
        <position position="348"/>
    </location>
    <ligand>
        <name>[4Fe-4S] cluster</name>
        <dbReference type="ChEBI" id="CHEBI:49883"/>
        <note>4Fe-4S-S-AdoMet</note>
    </ligand>
</feature>
<keyword evidence="4 6" id="KW-0408">Iron</keyword>
<evidence type="ECO:0000313" key="9">
    <source>
        <dbReference type="Proteomes" id="UP000189670"/>
    </source>
</evidence>
<dbReference type="AlphaFoldDB" id="A0A1V1PDB9"/>
<evidence type="ECO:0000256" key="5">
    <source>
        <dbReference type="ARBA" id="ARBA00023014"/>
    </source>
</evidence>
<protein>
    <recommendedName>
        <fullName evidence="7">Radical SAM core domain-containing protein</fullName>
    </recommendedName>
</protein>
<feature type="domain" description="Radical SAM core" evidence="7">
    <location>
        <begin position="334"/>
        <end position="605"/>
    </location>
</feature>
<evidence type="ECO:0000256" key="4">
    <source>
        <dbReference type="ARBA" id="ARBA00023004"/>
    </source>
</evidence>
<keyword evidence="3 6" id="KW-0479">Metal-binding</keyword>
<dbReference type="InterPro" id="IPR007197">
    <property type="entry name" value="rSAM"/>
</dbReference>
<comment type="caution">
    <text evidence="8">The sequence shown here is derived from an EMBL/GenBank/DDBJ whole genome shotgun (WGS) entry which is preliminary data.</text>
</comment>
<dbReference type="InterPro" id="IPR013704">
    <property type="entry name" value="UPF0313_N"/>
</dbReference>
<name>A0A1V1PDB9_9BACT</name>
<dbReference type="InterPro" id="IPR006638">
    <property type="entry name" value="Elp3/MiaA/NifB-like_rSAM"/>
</dbReference>
<dbReference type="SFLD" id="SFLDG01082">
    <property type="entry name" value="B12-binding_domain_containing"/>
    <property type="match status" value="1"/>
</dbReference>
<evidence type="ECO:0000256" key="6">
    <source>
        <dbReference type="HAMAP-Rule" id="MF_01251"/>
    </source>
</evidence>
<dbReference type="HAMAP" id="MF_01251">
    <property type="entry name" value="UPF0313"/>
    <property type="match status" value="1"/>
</dbReference>
<feature type="binding site" evidence="6">
    <location>
        <position position="355"/>
    </location>
    <ligand>
        <name>[4Fe-4S] cluster</name>
        <dbReference type="ChEBI" id="CHEBI:49883"/>
        <note>4Fe-4S-S-AdoMet</note>
    </ligand>
</feature>
<dbReference type="Pfam" id="PF08497">
    <property type="entry name" value="Radical_SAM_N"/>
    <property type="match status" value="1"/>
</dbReference>
<dbReference type="InterPro" id="IPR023404">
    <property type="entry name" value="rSAM_horseshoe"/>
</dbReference>
<dbReference type="GO" id="GO:0051539">
    <property type="term" value="F:4 iron, 4 sulfur cluster binding"/>
    <property type="evidence" value="ECO:0007669"/>
    <property type="project" value="UniProtKB-KW"/>
</dbReference>
<dbReference type="EMBL" id="ATBP01000113">
    <property type="protein sequence ID" value="ETR72774.1"/>
    <property type="molecule type" value="Genomic_DNA"/>
</dbReference>
<sequence>MIMDLSMATSLNDYPKYHSPKKAAPFLPTNKKQMSDLGWKQCDIIIVTGDAYIDHPGFGCAIIGRTLESYGFHVGIIPQPDWRCVDAFQILGPPKLFFGVTAGNMDSMVNHYTSERHLRDTDAYSPNGQAGLRPNRASIVYANKCREAYPNTHIILGGIEAGLRRFAHYDFWSDKIRRSILFDAKADLLIYGNAERAIIHVAHVLKMGYSIKSDDFIYHMSGIAFICPSIPDSYDIQDSSSHPFSLNLQNPSVLIQLSSYESIRENPRKLSHSTLIAYQATRPGAPAIIQKHGNRWLWVTPPVEPLTTEEMDAIYDLPFARLPHPMYKQSRIPAFEMIKDSITLMRGCFGGCSFCAITMHEGRTIQSRSEKSVIREAKAIQQMRTFSGYISDLGGPSANMYMMNCQKPNGHLTCKRLSCLFPRICKHLNTDHQPLIRLYAHVRQINGIKGAFVASGIRYDLALKSTEYINILAKYHVGGYLKIAPEHCVSHCLKLMMKPDIQLYDTFENQFKQASKKAGKNQYLIPYLLCAHPGTNQKDMFALAKWVKKKGLKVEQVQIFLPTPLTLSTGMYVSGRHYYQEDKKISVAKGGRARTTQKQILFSERG</sequence>
<dbReference type="SFLD" id="SFLDG01069">
    <property type="entry name" value="UPF0313"/>
    <property type="match status" value="1"/>
</dbReference>
<proteinExistence type="inferred from homology"/>
<dbReference type="SMART" id="SM00729">
    <property type="entry name" value="Elp3"/>
    <property type="match status" value="1"/>
</dbReference>
<reference evidence="9" key="1">
    <citation type="submission" date="2012-11" db="EMBL/GenBank/DDBJ databases">
        <authorList>
            <person name="Lucero-Rivera Y.E."/>
            <person name="Tovar-Ramirez D."/>
        </authorList>
    </citation>
    <scope>NUCLEOTIDE SEQUENCE [LARGE SCALE GENOMIC DNA]</scope>
    <source>
        <strain evidence="9">Araruama</strain>
    </source>
</reference>
<dbReference type="SFLD" id="SFLDS00029">
    <property type="entry name" value="Radical_SAM"/>
    <property type="match status" value="1"/>
</dbReference>
<dbReference type="PANTHER" id="PTHR32331">
    <property type="entry name" value="UPF0313 PROTEIN YGIQ"/>
    <property type="match status" value="1"/>
</dbReference>
<gene>
    <name evidence="8" type="ORF">OMM_01443</name>
</gene>
<dbReference type="InterPro" id="IPR058240">
    <property type="entry name" value="rSAM_sf"/>
</dbReference>
<dbReference type="GO" id="GO:0005506">
    <property type="term" value="F:iron ion binding"/>
    <property type="evidence" value="ECO:0007669"/>
    <property type="project" value="UniProtKB-UniRule"/>
</dbReference>
<evidence type="ECO:0000256" key="2">
    <source>
        <dbReference type="ARBA" id="ARBA00022691"/>
    </source>
</evidence>
<dbReference type="SUPFAM" id="SSF102114">
    <property type="entry name" value="Radical SAM enzymes"/>
    <property type="match status" value="1"/>
</dbReference>
<dbReference type="PANTHER" id="PTHR32331:SF0">
    <property type="entry name" value="UPF0313 PROTEIN YGIQ"/>
    <property type="match status" value="1"/>
</dbReference>
<evidence type="ECO:0000259" key="7">
    <source>
        <dbReference type="PROSITE" id="PS51918"/>
    </source>
</evidence>
<comment type="similarity">
    <text evidence="6">Belongs to the UPF0313 family.</text>
</comment>
<keyword evidence="1 6" id="KW-0004">4Fe-4S</keyword>
<keyword evidence="2 6" id="KW-0949">S-adenosyl-L-methionine</keyword>
<dbReference type="Proteomes" id="UP000189670">
    <property type="component" value="Unassembled WGS sequence"/>
</dbReference>
<dbReference type="GO" id="GO:0003824">
    <property type="term" value="F:catalytic activity"/>
    <property type="evidence" value="ECO:0007669"/>
    <property type="project" value="InterPro"/>
</dbReference>
<accession>A0A1V1PDB9</accession>